<name>A0A8J4D016_9CHLO</name>
<evidence type="ECO:0000313" key="3">
    <source>
        <dbReference type="Proteomes" id="UP000747110"/>
    </source>
</evidence>
<protein>
    <submittedName>
        <fullName evidence="2">Uncharacterized protein</fullName>
    </submittedName>
</protein>
<dbReference type="Proteomes" id="UP000747110">
    <property type="component" value="Unassembled WGS sequence"/>
</dbReference>
<evidence type="ECO:0000256" key="1">
    <source>
        <dbReference type="SAM" id="MobiDB-lite"/>
    </source>
</evidence>
<dbReference type="OrthoDB" id="540079at2759"/>
<feature type="region of interest" description="Disordered" evidence="1">
    <location>
        <begin position="590"/>
        <end position="610"/>
    </location>
</feature>
<feature type="region of interest" description="Disordered" evidence="1">
    <location>
        <begin position="392"/>
        <end position="417"/>
    </location>
</feature>
<comment type="caution">
    <text evidence="2">The sequence shown here is derived from an EMBL/GenBank/DDBJ whole genome shotgun (WGS) entry which is preliminary data.</text>
</comment>
<gene>
    <name evidence="2" type="ORF">Vretifemale_19798</name>
</gene>
<feature type="non-terminal residue" evidence="2">
    <location>
        <position position="661"/>
    </location>
</feature>
<feature type="region of interest" description="Disordered" evidence="1">
    <location>
        <begin position="342"/>
        <end position="372"/>
    </location>
</feature>
<reference evidence="2" key="1">
    <citation type="journal article" date="2021" name="Proc. Natl. Acad. Sci. U.S.A.">
        <title>Three genomes in the algal genus Volvox reveal the fate of a haploid sex-determining region after a transition to homothallism.</title>
        <authorList>
            <person name="Yamamoto K."/>
            <person name="Hamaji T."/>
            <person name="Kawai-Toyooka H."/>
            <person name="Matsuzaki R."/>
            <person name="Takahashi F."/>
            <person name="Nishimura Y."/>
            <person name="Kawachi M."/>
            <person name="Noguchi H."/>
            <person name="Minakuchi Y."/>
            <person name="Umen J.G."/>
            <person name="Toyoda A."/>
            <person name="Nozaki H."/>
        </authorList>
    </citation>
    <scope>NUCLEOTIDE SEQUENCE</scope>
    <source>
        <strain evidence="2">NIES-3786</strain>
    </source>
</reference>
<keyword evidence="3" id="KW-1185">Reference proteome</keyword>
<organism evidence="2 3">
    <name type="scientific">Volvox reticuliferus</name>
    <dbReference type="NCBI Taxonomy" id="1737510"/>
    <lineage>
        <taxon>Eukaryota</taxon>
        <taxon>Viridiplantae</taxon>
        <taxon>Chlorophyta</taxon>
        <taxon>core chlorophytes</taxon>
        <taxon>Chlorophyceae</taxon>
        <taxon>CS clade</taxon>
        <taxon>Chlamydomonadales</taxon>
        <taxon>Volvocaceae</taxon>
        <taxon>Volvox</taxon>
    </lineage>
</organism>
<dbReference type="EMBL" id="BNCP01000074">
    <property type="protein sequence ID" value="GIL92237.1"/>
    <property type="molecule type" value="Genomic_DNA"/>
</dbReference>
<proteinExistence type="predicted"/>
<feature type="region of interest" description="Disordered" evidence="1">
    <location>
        <begin position="223"/>
        <end position="281"/>
    </location>
</feature>
<evidence type="ECO:0000313" key="2">
    <source>
        <dbReference type="EMBL" id="GIL92237.1"/>
    </source>
</evidence>
<sequence>VNLPFLRIWAWGTFSGMSYMQIIVEAVRQWLLEEGRAAEYLQLQQLFSLCHAGLLSRRKHRLPQDTTQGCDYGAESAKDPHGTASPLGGTLVRLLNGCLAAAAALPEPALRRIAAGNIIAAFCRSALREAHMRGRCNADAAVLKPDEQYGAAPLYEGVAAFHRGDSSDGLVDVDFLDAAFSVLLVAVPRHPLLVSELHVMEVAWDAPAAGAKVEFSQPPEETVAAVTPSRATTQAGAAAELSRGKRSEPSGSCEAAGACGRSSGWQGIGRNTLKPDSRTADQHTWDADAACSPDTPDAKGLAEFFFSPDFQCLLAVGQLLYGTTHTELESSCGEGCKGDAGPLRLTKPRDPPPVPAQPAPESFGAHRNREGTREGRDGIAWHGMAGWGHQERKLVDSRRGQSHIASGSAEGEEPRESHEGLEWQLLVEELCEVPTLAQLCGAAAVMDIWADLVVCAAEGGEEAGARWLGQMADVRAERQPTGAGSEIVTDAFRYHLARGLDVDGVNVGGEMGSSRGLRPGVEDASIGAGVDATAAQRAMSQRCCNLLAAALRRQPETLMSSLPPQLLCVLAVRSREVRHELLTGIATTLTAEPASPPAPRSDGEASVTDPWVNDSQSWVQRNQKQQQVVGRLSDWFRVMGWDLAEMIWCGGNLSHMDEPYR</sequence>
<accession>A0A8J4D016</accession>
<dbReference type="AlphaFoldDB" id="A0A8J4D016"/>